<feature type="transmembrane region" description="Helical" evidence="1">
    <location>
        <begin position="25"/>
        <end position="45"/>
    </location>
</feature>
<reference evidence="2 3" key="1">
    <citation type="journal article" date="2016" name="Nat. Commun.">
        <title>Thousands of microbial genomes shed light on interconnected biogeochemical processes in an aquifer system.</title>
        <authorList>
            <person name="Anantharaman K."/>
            <person name="Brown C.T."/>
            <person name="Hug L.A."/>
            <person name="Sharon I."/>
            <person name="Castelle C.J."/>
            <person name="Probst A.J."/>
            <person name="Thomas B.C."/>
            <person name="Singh A."/>
            <person name="Wilkins M.J."/>
            <person name="Karaoz U."/>
            <person name="Brodie E.L."/>
            <person name="Williams K.H."/>
            <person name="Hubbard S.S."/>
            <person name="Banfield J.F."/>
        </authorList>
    </citation>
    <scope>NUCLEOTIDE SEQUENCE [LARGE SCALE GENOMIC DNA]</scope>
</reference>
<keyword evidence="1" id="KW-0472">Membrane</keyword>
<dbReference type="AlphaFoldDB" id="A0A1F8GSX0"/>
<dbReference type="Proteomes" id="UP000178444">
    <property type="component" value="Unassembled WGS sequence"/>
</dbReference>
<keyword evidence="1" id="KW-0812">Transmembrane</keyword>
<dbReference type="EMBL" id="MGKO01000007">
    <property type="protein sequence ID" value="OGN27736.1"/>
    <property type="molecule type" value="Genomic_DNA"/>
</dbReference>
<evidence type="ECO:0000313" key="2">
    <source>
        <dbReference type="EMBL" id="OGN27736.1"/>
    </source>
</evidence>
<comment type="caution">
    <text evidence="2">The sequence shown here is derived from an EMBL/GenBank/DDBJ whole genome shotgun (WGS) entry which is preliminary data.</text>
</comment>
<evidence type="ECO:0008006" key="4">
    <source>
        <dbReference type="Google" id="ProtNLM"/>
    </source>
</evidence>
<evidence type="ECO:0000256" key="1">
    <source>
        <dbReference type="SAM" id="Phobius"/>
    </source>
</evidence>
<name>A0A1F8GSX0_9BACT</name>
<protein>
    <recommendedName>
        <fullName evidence="4">Cell division protein FtsL</fullName>
    </recommendedName>
</protein>
<organism evidence="2 3">
    <name type="scientific">Candidatus Yanofskybacteria bacterium RIFCSPLOWO2_01_FULL_49_17</name>
    <dbReference type="NCBI Taxonomy" id="1802700"/>
    <lineage>
        <taxon>Bacteria</taxon>
        <taxon>Candidatus Yanofskyibacteriota</taxon>
    </lineage>
</organism>
<keyword evidence="1" id="KW-1133">Transmembrane helix</keyword>
<accession>A0A1F8GSX0</accession>
<gene>
    <name evidence="2" type="ORF">A2941_02565</name>
</gene>
<proteinExistence type="predicted"/>
<sequence>MPSREPLTSVALPVSRQTVSQFNTYPLINAFLLAVCAALIFYYVLSANGLTAANYRISSLREDIIRATDRQTELSTQAARLEDADAIRDFAAAHQMVLSKDTPYLFEKGNVALVR</sequence>
<evidence type="ECO:0000313" key="3">
    <source>
        <dbReference type="Proteomes" id="UP000178444"/>
    </source>
</evidence>